<dbReference type="EMBL" id="AP018694">
    <property type="protein sequence ID" value="BBE19006.1"/>
    <property type="molecule type" value="Genomic_DNA"/>
</dbReference>
<reference evidence="1" key="1">
    <citation type="journal article" date="2020" name="Int. J. Syst. Evol. Microbiol.">
        <title>Aquipluma nitroreducens gen. nov. sp. nov., a novel facultatively anaerobic bacterium isolated from a freshwater lake.</title>
        <authorList>
            <person name="Watanabe M."/>
            <person name="Kojima H."/>
            <person name="Fukui M."/>
        </authorList>
    </citation>
    <scope>NUCLEOTIDE SEQUENCE</scope>
    <source>
        <strain evidence="1">MeG22</strain>
    </source>
</reference>
<keyword evidence="2" id="KW-1185">Reference proteome</keyword>
<protein>
    <recommendedName>
        <fullName evidence="3">Permease</fullName>
    </recommendedName>
</protein>
<sequence>MGDINSLELTWNEISQQLKVDKIYLETHRDLLVVDEATLMKAKAFFESCGIETAGGITLTVDESNNFQTFCYSNPEHRKKIKEIVEFTARHFNELILDDFFFTNCKCDLCVKAKGTKSWTDFRLDLMTKAAKELIIDPAKAVNPNIKVVVKYPNWYDHFQGCGFNLETEPKMFDGIYTGTETRDPSSNQHLQPYLGYEVFRYFNNLKPGKNGGGWVDPGGMYFMDRYAEQLWLTLFAKAPEITLFDYRQLQRPIQKTDRADWQNHETTSFNYDEMMKPIADKNGKMVLPTTIARAAGYTFETIDKFLGQLGNPVGVKTYKPFHSVGEDFLPNYMGMIGVPMDIVPEFPENEPIVFLTEQAKFDADIVSKIKKQLISGKDIMVTSGFLKAMQDKGLSDIVELRMTDTKASVKEFAAGWGPHSFSDREMIIPQIKYITNDSWEIVSAFNGTNGWPILHRGDYSKGKFYVLTIPDNVIDLYHMPVDILSKIKEILTPAMPALLEAPGYTSLFVYDNNTVIVESFTSDSRQVKLRLGEGFTKAKDLISGKEITGEKKEYFQGWRKPSLVRTVLNLELKPHSYVVLQLEK</sequence>
<evidence type="ECO:0008006" key="3">
    <source>
        <dbReference type="Google" id="ProtNLM"/>
    </source>
</evidence>
<evidence type="ECO:0000313" key="1">
    <source>
        <dbReference type="EMBL" id="BBE19006.1"/>
    </source>
</evidence>
<accession>A0A5K7SC24</accession>
<dbReference type="AlphaFoldDB" id="A0A5K7SC24"/>
<evidence type="ECO:0000313" key="2">
    <source>
        <dbReference type="Proteomes" id="UP001193389"/>
    </source>
</evidence>
<name>A0A5K7SC24_9BACT</name>
<organism evidence="1 2">
    <name type="scientific">Aquipluma nitroreducens</name>
    <dbReference type="NCBI Taxonomy" id="2010828"/>
    <lineage>
        <taxon>Bacteria</taxon>
        <taxon>Pseudomonadati</taxon>
        <taxon>Bacteroidota</taxon>
        <taxon>Bacteroidia</taxon>
        <taxon>Marinilabiliales</taxon>
        <taxon>Prolixibacteraceae</taxon>
        <taxon>Aquipluma</taxon>
    </lineage>
</organism>
<dbReference type="KEGG" id="anf:AQPE_3179"/>
<gene>
    <name evidence="1" type="ORF">AQPE_3179</name>
</gene>
<dbReference type="Proteomes" id="UP001193389">
    <property type="component" value="Chromosome"/>
</dbReference>
<proteinExistence type="predicted"/>